<accession>S0FG06</accession>
<dbReference type="CDD" id="cd19096">
    <property type="entry name" value="AKR_Fe-S_oxidoreductase"/>
    <property type="match status" value="1"/>
</dbReference>
<dbReference type="PANTHER" id="PTHR43312">
    <property type="entry name" value="D-THREO-ALDOSE 1-DEHYDROGENASE"/>
    <property type="match status" value="1"/>
</dbReference>
<evidence type="ECO:0000256" key="2">
    <source>
        <dbReference type="ARBA" id="ARBA00023004"/>
    </source>
</evidence>
<comment type="caution">
    <text evidence="5">The sequence shown here is derived from an EMBL/GenBank/DDBJ whole genome shotgun (WGS) entry which is preliminary data.</text>
</comment>
<keyword evidence="2" id="KW-0408">Iron</keyword>
<dbReference type="Pfam" id="PF13187">
    <property type="entry name" value="Fer4_9"/>
    <property type="match status" value="1"/>
</dbReference>
<dbReference type="InterPro" id="IPR053135">
    <property type="entry name" value="AKR2_Oxidoreductase"/>
</dbReference>
<keyword evidence="6" id="KW-1185">Reference proteome</keyword>
<dbReference type="SUPFAM" id="SSF51430">
    <property type="entry name" value="NAD(P)-linked oxidoreductase"/>
    <property type="match status" value="1"/>
</dbReference>
<reference evidence="5 6" key="1">
    <citation type="journal article" date="2013" name="Genome Announc.">
        <title>Draft Genome Sequence of the Cellulolytic, Mesophilic, Anaerobic Bacterium Clostridium termitidis Strain CT1112 (DSM 5398).</title>
        <authorList>
            <person name="Lal S."/>
            <person name="Ramachandran U."/>
            <person name="Zhang X."/>
            <person name="Munir R."/>
            <person name="Sparling R."/>
            <person name="Levin D.B."/>
        </authorList>
    </citation>
    <scope>NUCLEOTIDE SEQUENCE [LARGE SCALE GENOMIC DNA]</scope>
    <source>
        <strain evidence="5 6">CT1112</strain>
    </source>
</reference>
<protein>
    <submittedName>
        <fullName evidence="5">Putative oxidoreductases of the aldo/keto reductase family</fullName>
    </submittedName>
</protein>
<dbReference type="RefSeq" id="WP_004630071.1">
    <property type="nucleotide sequence ID" value="NZ_AORV01000065.1"/>
</dbReference>
<keyword evidence="3" id="KW-0411">Iron-sulfur</keyword>
<dbReference type="Gene3D" id="3.20.20.100">
    <property type="entry name" value="NADP-dependent oxidoreductase domain"/>
    <property type="match status" value="1"/>
</dbReference>
<organism evidence="5 6">
    <name type="scientific">Ruminiclostridium cellobioparum subsp. termitidis CT1112</name>
    <dbReference type="NCBI Taxonomy" id="1195236"/>
    <lineage>
        <taxon>Bacteria</taxon>
        <taxon>Bacillati</taxon>
        <taxon>Bacillota</taxon>
        <taxon>Clostridia</taxon>
        <taxon>Eubacteriales</taxon>
        <taxon>Oscillospiraceae</taxon>
        <taxon>Ruminiclostridium</taxon>
    </lineage>
</organism>
<dbReference type="EMBL" id="AORV01000065">
    <property type="protein sequence ID" value="EMS69732.1"/>
    <property type="molecule type" value="Genomic_DNA"/>
</dbReference>
<dbReference type="PROSITE" id="PS51379">
    <property type="entry name" value="4FE4S_FER_2"/>
    <property type="match status" value="1"/>
</dbReference>
<dbReference type="PROSITE" id="PS00198">
    <property type="entry name" value="4FE4S_FER_1"/>
    <property type="match status" value="1"/>
</dbReference>
<evidence type="ECO:0000313" key="5">
    <source>
        <dbReference type="EMBL" id="EMS69732.1"/>
    </source>
</evidence>
<evidence type="ECO:0000313" key="6">
    <source>
        <dbReference type="Proteomes" id="UP000014155"/>
    </source>
</evidence>
<keyword evidence="1" id="KW-0479">Metal-binding</keyword>
<dbReference type="STRING" id="1195236.CTER_4751"/>
<name>S0FG06_RUMCE</name>
<proteinExistence type="predicted"/>
<dbReference type="InterPro" id="IPR017900">
    <property type="entry name" value="4Fe4S_Fe_S_CS"/>
</dbReference>
<dbReference type="eggNOG" id="COG1453">
    <property type="taxonomic scope" value="Bacteria"/>
</dbReference>
<evidence type="ECO:0000256" key="1">
    <source>
        <dbReference type="ARBA" id="ARBA00022723"/>
    </source>
</evidence>
<dbReference type="PATRIC" id="fig|1195236.3.peg.4936"/>
<feature type="domain" description="4Fe-4S ferredoxin-type" evidence="4">
    <location>
        <begin position="347"/>
        <end position="376"/>
    </location>
</feature>
<dbReference type="PANTHER" id="PTHR43312:SF2">
    <property type="entry name" value="OXIDOREDUCTASE"/>
    <property type="match status" value="1"/>
</dbReference>
<dbReference type="InterPro" id="IPR017896">
    <property type="entry name" value="4Fe4S_Fe-S-bd"/>
</dbReference>
<dbReference type="InterPro" id="IPR023210">
    <property type="entry name" value="NADP_OxRdtase_dom"/>
</dbReference>
<sequence length="384" mass="43382">MQYRNFGSLDFKVSALGFGAMRLPTREVETAGDKPQNKIDEAEAIRMMRYAIDKGVNYIDTAYVYHDGFSEIVTGKALKDGYREKVKLATKSPTWLIKKPEDFDRLLDEQLEKLQTDHIDFYLLHSLSRNSWNNVILKFDIIKRAEAAKKAGKIKYLGFSFHDEGSAFIEIIDGYDKWDFCQIQYNYLDIENQAGQKGLKYAAEKGIAVVIMEPLLGGKLANPPKDIKAILDENGKNQSGADWALQWLWNQPEVSVVLSGMSTMQQVEENIVSAGKSGVGTLDKTDLDIVCKVIDRYAQRAAIPCTACAYCMPCPNNVNIPKNFALYNESVIHEDLKGARFSYSNFFNKENHASECVQCRVCEENCPQKIPISEWMPRVHATLG</sequence>
<dbReference type="GO" id="GO:0046872">
    <property type="term" value="F:metal ion binding"/>
    <property type="evidence" value="ECO:0007669"/>
    <property type="project" value="UniProtKB-KW"/>
</dbReference>
<dbReference type="Proteomes" id="UP000014155">
    <property type="component" value="Unassembled WGS sequence"/>
</dbReference>
<dbReference type="AlphaFoldDB" id="S0FG06"/>
<evidence type="ECO:0000256" key="3">
    <source>
        <dbReference type="ARBA" id="ARBA00023014"/>
    </source>
</evidence>
<dbReference type="Pfam" id="PF00248">
    <property type="entry name" value="Aldo_ket_red"/>
    <property type="match status" value="1"/>
</dbReference>
<evidence type="ECO:0000259" key="4">
    <source>
        <dbReference type="PROSITE" id="PS51379"/>
    </source>
</evidence>
<gene>
    <name evidence="5" type="ORF">CTER_4751</name>
</gene>
<dbReference type="GO" id="GO:0051536">
    <property type="term" value="F:iron-sulfur cluster binding"/>
    <property type="evidence" value="ECO:0007669"/>
    <property type="project" value="UniProtKB-KW"/>
</dbReference>
<dbReference type="InterPro" id="IPR036812">
    <property type="entry name" value="NAD(P)_OxRdtase_dom_sf"/>
</dbReference>